<evidence type="ECO:0000256" key="2">
    <source>
        <dbReference type="ARBA" id="ARBA00093604"/>
    </source>
</evidence>
<dbReference type="Proteomes" id="UP000230750">
    <property type="component" value="Unassembled WGS sequence"/>
</dbReference>
<evidence type="ECO:0000256" key="3">
    <source>
        <dbReference type="SAM" id="MobiDB-lite"/>
    </source>
</evidence>
<evidence type="ECO:0000259" key="4">
    <source>
        <dbReference type="Pfam" id="PF13460"/>
    </source>
</evidence>
<comment type="subunit">
    <text evidence="1">Monomer. Forms homodimers during oxidative stress. Interacts (via N-terminus) with elongation factor EEF1A1 (via middle-region); the interaction is direct and competes with EEF1A1 binding to guanyl-nucleotide exchange factor EEF1B2, thereby inhibiting GDP for GTP exchange and reactivation of EEF1A1. Interacts with nuclear transport receptors XPO4, IPO5/RANBP5, IPO7, IPO9 and KPNB1 as well as GCN1L1/GCN1 and LRPPRC probably through their HEAT repeats. Binds NCOA5/CIA.</text>
</comment>
<name>A0A2G8JU41_STIJA</name>
<comment type="caution">
    <text evidence="5">The sequence shown here is derived from an EMBL/GenBank/DDBJ whole genome shotgun (WGS) entry which is preliminary data.</text>
</comment>
<dbReference type="GO" id="GO:0051170">
    <property type="term" value="P:import into nucleus"/>
    <property type="evidence" value="ECO:0007669"/>
    <property type="project" value="TreeGrafter"/>
</dbReference>
<organism evidence="5 6">
    <name type="scientific">Stichopus japonicus</name>
    <name type="common">Sea cucumber</name>
    <dbReference type="NCBI Taxonomy" id="307972"/>
    <lineage>
        <taxon>Eukaryota</taxon>
        <taxon>Metazoa</taxon>
        <taxon>Echinodermata</taxon>
        <taxon>Eleutherozoa</taxon>
        <taxon>Echinozoa</taxon>
        <taxon>Holothuroidea</taxon>
        <taxon>Aspidochirotacea</taxon>
        <taxon>Aspidochirotida</taxon>
        <taxon>Stichopodidae</taxon>
        <taxon>Apostichopus</taxon>
    </lineage>
</organism>
<dbReference type="PANTHER" id="PTHR14097">
    <property type="entry name" value="OXIDOREDUCTASE HTATIP2"/>
    <property type="match status" value="1"/>
</dbReference>
<dbReference type="EMBL" id="MRZV01001259">
    <property type="protein sequence ID" value="PIK39253.1"/>
    <property type="molecule type" value="Genomic_DNA"/>
</dbReference>
<evidence type="ECO:0000313" key="6">
    <source>
        <dbReference type="Proteomes" id="UP000230750"/>
    </source>
</evidence>
<feature type="domain" description="NAD(P)-binding" evidence="4">
    <location>
        <begin position="43"/>
        <end position="157"/>
    </location>
</feature>
<dbReference type="Gene3D" id="3.40.50.720">
    <property type="entry name" value="NAD(P)-binding Rossmann-like Domain"/>
    <property type="match status" value="1"/>
</dbReference>
<dbReference type="InterPro" id="IPR036291">
    <property type="entry name" value="NAD(P)-bd_dom_sf"/>
</dbReference>
<evidence type="ECO:0000256" key="1">
    <source>
        <dbReference type="ARBA" id="ARBA00093483"/>
    </source>
</evidence>
<accession>A0A2G8JU41</accession>
<dbReference type="PANTHER" id="PTHR14097:SF7">
    <property type="entry name" value="OXIDOREDUCTASE HTATIP2"/>
    <property type="match status" value="1"/>
</dbReference>
<dbReference type="Pfam" id="PF13460">
    <property type="entry name" value="NAD_binding_10"/>
    <property type="match status" value="1"/>
</dbReference>
<dbReference type="InterPro" id="IPR016040">
    <property type="entry name" value="NAD(P)-bd_dom"/>
</dbReference>
<dbReference type="STRING" id="307972.A0A2G8JU41"/>
<sequence length="188" mass="20779">MASEEISKEDLANQTEAPTPPDSSSGTTTEQSPKMSAFIVGYTGEVGKELVRQLAKTNTFGKVLLIGRRKVEYKDEDIANNPAIEQVLVNFDELEKSKDSFEGVDVGFCCLGTTKGRAGKEGQWKVDHDYAVKSAELAKEGGCKQFHLVSSMGANSKSMVFYNKLKVRRCFWTFNVQVAFIDVIFVSE</sequence>
<dbReference type="OrthoDB" id="430436at2759"/>
<reference evidence="5 6" key="1">
    <citation type="journal article" date="2017" name="PLoS Biol.">
        <title>The sea cucumber genome provides insights into morphological evolution and visceral regeneration.</title>
        <authorList>
            <person name="Zhang X."/>
            <person name="Sun L."/>
            <person name="Yuan J."/>
            <person name="Sun Y."/>
            <person name="Gao Y."/>
            <person name="Zhang L."/>
            <person name="Li S."/>
            <person name="Dai H."/>
            <person name="Hamel J.F."/>
            <person name="Liu C."/>
            <person name="Yu Y."/>
            <person name="Liu S."/>
            <person name="Lin W."/>
            <person name="Guo K."/>
            <person name="Jin S."/>
            <person name="Xu P."/>
            <person name="Storey K.B."/>
            <person name="Huan P."/>
            <person name="Zhang T."/>
            <person name="Zhou Y."/>
            <person name="Zhang J."/>
            <person name="Lin C."/>
            <person name="Li X."/>
            <person name="Xing L."/>
            <person name="Huo D."/>
            <person name="Sun M."/>
            <person name="Wang L."/>
            <person name="Mercier A."/>
            <person name="Li F."/>
            <person name="Yang H."/>
            <person name="Xiang J."/>
        </authorList>
    </citation>
    <scope>NUCLEOTIDE SEQUENCE [LARGE SCALE GENOMIC DNA]</scope>
    <source>
        <strain evidence="5">Shaxun</strain>
        <tissue evidence="5">Muscle</tissue>
    </source>
</reference>
<dbReference type="SUPFAM" id="SSF51735">
    <property type="entry name" value="NAD(P)-binding Rossmann-fold domains"/>
    <property type="match status" value="1"/>
</dbReference>
<proteinExistence type="predicted"/>
<evidence type="ECO:0000313" key="5">
    <source>
        <dbReference type="EMBL" id="PIK39253.1"/>
    </source>
</evidence>
<dbReference type="GO" id="GO:0005737">
    <property type="term" value="C:cytoplasm"/>
    <property type="evidence" value="ECO:0007669"/>
    <property type="project" value="TreeGrafter"/>
</dbReference>
<feature type="compositionally biased region" description="Basic and acidic residues" evidence="3">
    <location>
        <begin position="1"/>
        <end position="11"/>
    </location>
</feature>
<dbReference type="AlphaFoldDB" id="A0A2G8JU41"/>
<protein>
    <recommendedName>
        <fullName evidence="2">Protein HTATIP2</fullName>
    </recommendedName>
</protein>
<feature type="region of interest" description="Disordered" evidence="3">
    <location>
        <begin position="1"/>
        <end position="34"/>
    </location>
</feature>
<dbReference type="GO" id="GO:0003824">
    <property type="term" value="F:catalytic activity"/>
    <property type="evidence" value="ECO:0007669"/>
    <property type="project" value="UniProtKB-ARBA"/>
</dbReference>
<gene>
    <name evidence="5" type="ORF">BSL78_23913</name>
</gene>
<keyword evidence="6" id="KW-1185">Reference proteome</keyword>